<dbReference type="EMBL" id="OM869571">
    <property type="protein sequence ID" value="UPW41290.1"/>
    <property type="molecule type" value="Genomic_DNA"/>
</dbReference>
<name>A0A976N1Y6_9VIRU</name>
<evidence type="ECO:0000313" key="1">
    <source>
        <dbReference type="EMBL" id="UPW41290.1"/>
    </source>
</evidence>
<protein>
    <submittedName>
        <fullName evidence="1">Uncharacterized protein</fullName>
    </submittedName>
</protein>
<organism evidence="1">
    <name type="scientific">Sigmofec virus UA08Rod_4343</name>
    <dbReference type="NCBI Taxonomy" id="2929400"/>
    <lineage>
        <taxon>Viruses</taxon>
        <taxon>Monodnaviria</taxon>
        <taxon>Sangervirae</taxon>
        <taxon>Phixviricota</taxon>
        <taxon>Malgrandaviricetes</taxon>
        <taxon>Petitvirales</taxon>
        <taxon>Microviridae</taxon>
    </lineage>
</organism>
<sequence length="58" mass="7083">MARKRSDYIYVGFYVPKDVHSRLKRMFPNILSHIMRNFLDYALEHKSEIYQKYVGEEV</sequence>
<accession>A0A976N1Y6</accession>
<proteinExistence type="predicted"/>
<reference evidence="1" key="1">
    <citation type="submission" date="2022-02" db="EMBL/GenBank/DDBJ databases">
        <title>Towards deciphering the DNA virus diversity associated with rodent species in the families Cricetidae and Heteromyidae.</title>
        <authorList>
            <person name="Lund M."/>
            <person name="Larsen B.B."/>
            <person name="Gryseels S."/>
            <person name="Kraberger S."/>
            <person name="Rowsey D.M."/>
            <person name="Steger L."/>
            <person name="Yule K.M."/>
            <person name="Upham N.S."/>
            <person name="Worobey M."/>
            <person name="Van Doorslaer K."/>
            <person name="Varsani A."/>
        </authorList>
    </citation>
    <scope>NUCLEOTIDE SEQUENCE</scope>
    <source>
        <strain evidence="1">UA08Rod_4343</strain>
    </source>
</reference>